<dbReference type="AlphaFoldDB" id="A0A6L9QDT2"/>
<dbReference type="RefSeq" id="WP_163056247.1">
    <property type="nucleotide sequence ID" value="NZ_JAAGLI010000350.1"/>
</dbReference>
<evidence type="ECO:0000256" key="1">
    <source>
        <dbReference type="SAM" id="MobiDB-lite"/>
    </source>
</evidence>
<evidence type="ECO:0000313" key="2">
    <source>
        <dbReference type="EMBL" id="NEA23657.1"/>
    </source>
</evidence>
<accession>A0A6L9QDT2</accession>
<feature type="region of interest" description="Disordered" evidence="1">
    <location>
        <begin position="1"/>
        <end position="23"/>
    </location>
</feature>
<proteinExistence type="predicted"/>
<comment type="caution">
    <text evidence="2">The sequence shown here is derived from an EMBL/GenBank/DDBJ whole genome shotgun (WGS) entry which is preliminary data.</text>
</comment>
<dbReference type="EMBL" id="JAAGLI010000350">
    <property type="protein sequence ID" value="NEA23657.1"/>
    <property type="molecule type" value="Genomic_DNA"/>
</dbReference>
<sequence>MCADHRPLSDWVTDVEAGPEGSASMSPYPLVNSGADNADARLLPRFASGWRRTLIDLGTGAGALGLVREGTREAVVELDEMCWPLTVTPDGTSVVRRIEENWPADALTAEDAAILADEEIPVRYYLIERLSREGRPAPELFHLLPWDLVDRLVEGLLDDRPSSPRLRLRHWFRPVGTRFSVGLEQLDEGIRADDMELWRRGSTVLCARLIETDVARIPPGTRDRLARLMRLLGDRDPFLAFSAELTAHHLGQAAVADQVERWLSSTLDVAAAGQGPVRVRTDEFSWGPYEVNVTVVEGGWVTILVEAEVSAEGRGYGTVLLRIAVISEGRIRRTYLMPLLPMSFGVRGTLSKLRVPGGDFHLALASPPLGSADIAGLDAEELDRSVRAADENARQVWRALAERLPPEDPLHDVLARCDEGTAG</sequence>
<organism evidence="2 3">
    <name type="scientific">Actinomadura bangladeshensis</name>
    <dbReference type="NCBI Taxonomy" id="453573"/>
    <lineage>
        <taxon>Bacteria</taxon>
        <taxon>Bacillati</taxon>
        <taxon>Actinomycetota</taxon>
        <taxon>Actinomycetes</taxon>
        <taxon>Streptosporangiales</taxon>
        <taxon>Thermomonosporaceae</taxon>
        <taxon>Actinomadura</taxon>
    </lineage>
</organism>
<gene>
    <name evidence="2" type="ORF">G3I70_14305</name>
</gene>
<dbReference type="Proteomes" id="UP000475532">
    <property type="component" value="Unassembled WGS sequence"/>
</dbReference>
<evidence type="ECO:0000313" key="3">
    <source>
        <dbReference type="Proteomes" id="UP000475532"/>
    </source>
</evidence>
<name>A0A6L9QDT2_9ACTN</name>
<reference evidence="2 3" key="1">
    <citation type="submission" date="2020-01" db="EMBL/GenBank/DDBJ databases">
        <title>Insect and environment-associated Actinomycetes.</title>
        <authorList>
            <person name="Currrie C."/>
            <person name="Chevrette M."/>
            <person name="Carlson C."/>
            <person name="Stubbendieck R."/>
            <person name="Wendt-Pienkowski E."/>
        </authorList>
    </citation>
    <scope>NUCLEOTIDE SEQUENCE [LARGE SCALE GENOMIC DNA]</scope>
    <source>
        <strain evidence="2 3">SID10258</strain>
    </source>
</reference>
<protein>
    <submittedName>
        <fullName evidence="2">Uncharacterized protein</fullName>
    </submittedName>
</protein>